<dbReference type="Proteomes" id="UP000022141">
    <property type="component" value="Unassembled WGS sequence"/>
</dbReference>
<feature type="domain" description="PIN" evidence="1">
    <location>
        <begin position="3"/>
        <end position="87"/>
    </location>
</feature>
<proteinExistence type="predicted"/>
<dbReference type="PANTHER" id="PTHR34610:SF3">
    <property type="entry name" value="SSL7007 PROTEIN"/>
    <property type="match status" value="1"/>
</dbReference>
<dbReference type="EMBL" id="JEMY01000073">
    <property type="protein sequence ID" value="EXI84209.1"/>
    <property type="molecule type" value="Genomic_DNA"/>
</dbReference>
<evidence type="ECO:0000313" key="3">
    <source>
        <dbReference type="Proteomes" id="UP000022141"/>
    </source>
</evidence>
<keyword evidence="3" id="KW-1185">Reference proteome</keyword>
<reference evidence="2" key="1">
    <citation type="submission" date="2014-02" db="EMBL/GenBank/DDBJ databases">
        <title>Expanding our view of genomic diversity in Candidatus Accumulibacter clades.</title>
        <authorList>
            <person name="Skennerton C.T."/>
            <person name="Barr J.J."/>
            <person name="Slater F.R."/>
            <person name="Bond P.L."/>
            <person name="Tyson G.W."/>
        </authorList>
    </citation>
    <scope>NUCLEOTIDE SEQUENCE [LARGE SCALE GENOMIC DNA]</scope>
</reference>
<dbReference type="InterPro" id="IPR029060">
    <property type="entry name" value="PIN-like_dom_sf"/>
</dbReference>
<dbReference type="SUPFAM" id="SSF88723">
    <property type="entry name" value="PIN domain-like"/>
    <property type="match status" value="1"/>
</dbReference>
<dbReference type="Pfam" id="PF13470">
    <property type="entry name" value="PIN_3"/>
    <property type="match status" value="1"/>
</dbReference>
<accession>A0A011QZ92</accession>
<dbReference type="AlphaFoldDB" id="A0A011QZ92"/>
<evidence type="ECO:0000259" key="1">
    <source>
        <dbReference type="Pfam" id="PF13470"/>
    </source>
</evidence>
<dbReference type="InterPro" id="IPR002716">
    <property type="entry name" value="PIN_dom"/>
</dbReference>
<sequence length="114" mass="13006">MLPSRDFEIALTVALYTEWQAVLTRAEHLPPGASADVALGFVRYLATIAHLQEVYFLWRPFLRDPDDDMVLECAASSGSEYIVTHNMKDFRRVAELKIQAITPGDFLQLLRRKP</sequence>
<organism evidence="2 3">
    <name type="scientific">Accumulibacter regalis</name>
    <dbReference type="NCBI Taxonomy" id="522306"/>
    <lineage>
        <taxon>Bacteria</taxon>
        <taxon>Pseudomonadati</taxon>
        <taxon>Pseudomonadota</taxon>
        <taxon>Betaproteobacteria</taxon>
        <taxon>Candidatus Accumulibacter</taxon>
    </lineage>
</organism>
<gene>
    <name evidence="2" type="ORF">AW11_03931</name>
</gene>
<dbReference type="PATRIC" id="fig|1454004.3.peg.4033"/>
<dbReference type="eggNOG" id="COG1569">
    <property type="taxonomic scope" value="Bacteria"/>
</dbReference>
<dbReference type="PANTHER" id="PTHR34610">
    <property type="entry name" value="SSL7007 PROTEIN"/>
    <property type="match status" value="1"/>
</dbReference>
<evidence type="ECO:0000313" key="2">
    <source>
        <dbReference type="EMBL" id="EXI84209.1"/>
    </source>
</evidence>
<protein>
    <recommendedName>
        <fullName evidence="1">PIN domain-containing protein</fullName>
    </recommendedName>
</protein>
<dbReference type="InterPro" id="IPR002850">
    <property type="entry name" value="PIN_toxin-like"/>
</dbReference>
<name>A0A011QZ92_ACCRE</name>
<comment type="caution">
    <text evidence="2">The sequence shown here is derived from an EMBL/GenBank/DDBJ whole genome shotgun (WGS) entry which is preliminary data.</text>
</comment>